<dbReference type="Gene3D" id="1.10.10.60">
    <property type="entry name" value="Homeodomain-like"/>
    <property type="match status" value="1"/>
</dbReference>
<reference evidence="5" key="2">
    <citation type="submission" date="2025-08" db="UniProtKB">
        <authorList>
            <consortium name="RefSeq"/>
        </authorList>
    </citation>
    <scope>IDENTIFICATION</scope>
    <source>
        <strain evidence="5">Tuebingen</strain>
    </source>
</reference>
<dbReference type="FunCoup" id="A0A8M1P3L9">
    <property type="interactions" value="1"/>
</dbReference>
<gene>
    <name evidence="5 6" type="primary">si:dkey-11o15.10</name>
</gene>
<dbReference type="PANTHER" id="PTHR47595:SF1">
    <property type="entry name" value="MYB_SANT-LIKE DNA-BINDING DOMAIN-CONTAINING PROTEIN"/>
    <property type="match status" value="1"/>
</dbReference>
<sequence>MDSRQYWSVEDTRALLNIWAEENVQRQIVGNCRNEDVIKYIVPELAKAQIQRTTVQVREKLKKLRAQYKAIKIHNGQSGAHRKNFPWFEIMDGVLGHRPSVSGETTRDSMAANLTVDLPSNNTVMELSELEDGPSQPLISSTPERHDSTTGIRGESHHIPQRTRPESRKRKATSLSRDFMQYMREQTQEQREAEQELRRKDRDAEMLMRREELAAYMQLQQKEMDNRQKDSEVLSSILGSFAATKRHDSTTGIRGGSHHIPPRTRPESRKRKATSLSRDFMQYMREQTQEQREAEQELRRKDRDAEMLIRREELAAYMQLWQKEMDNRQKDSEVLNSILGSLAAALLQKKVEQSVQVASAL</sequence>
<keyword evidence="1" id="KW-0175">Coiled coil</keyword>
<dbReference type="RefSeq" id="NP_001315098.1">
    <property type="nucleotide sequence ID" value="NM_001328169.1"/>
</dbReference>
<dbReference type="GeneID" id="566004"/>
<dbReference type="AlphaFoldDB" id="A0A8M1P3L9"/>
<proteinExistence type="predicted"/>
<evidence type="ECO:0000259" key="3">
    <source>
        <dbReference type="Pfam" id="PF13837"/>
    </source>
</evidence>
<evidence type="ECO:0000313" key="6">
    <source>
        <dbReference type="ZFIN" id="ZDB-GENE-091204-312"/>
    </source>
</evidence>
<dbReference type="InterPro" id="IPR044822">
    <property type="entry name" value="Myb_DNA-bind_4"/>
</dbReference>
<feature type="coiled-coil region" evidence="1">
    <location>
        <begin position="284"/>
        <end position="311"/>
    </location>
</feature>
<keyword evidence="4" id="KW-1185">Reference proteome</keyword>
<feature type="coiled-coil region" evidence="1">
    <location>
        <begin position="183"/>
        <end position="210"/>
    </location>
</feature>
<evidence type="ECO:0000256" key="1">
    <source>
        <dbReference type="SAM" id="Coils"/>
    </source>
</evidence>
<dbReference type="ZFIN" id="ZDB-GENE-091204-312">
    <property type="gene designation" value="si:dkey-11o15.10"/>
</dbReference>
<organism evidence="4 5">
    <name type="scientific">Danio rerio</name>
    <name type="common">Zebrafish</name>
    <name type="synonym">Brachydanio rerio</name>
    <dbReference type="NCBI Taxonomy" id="7955"/>
    <lineage>
        <taxon>Eukaryota</taxon>
        <taxon>Metazoa</taxon>
        <taxon>Chordata</taxon>
        <taxon>Craniata</taxon>
        <taxon>Vertebrata</taxon>
        <taxon>Euteleostomi</taxon>
        <taxon>Actinopterygii</taxon>
        <taxon>Neopterygii</taxon>
        <taxon>Teleostei</taxon>
        <taxon>Ostariophysi</taxon>
        <taxon>Cypriniformes</taxon>
        <taxon>Danionidae</taxon>
        <taxon>Danioninae</taxon>
        <taxon>Danio</taxon>
    </lineage>
</organism>
<dbReference type="KEGG" id="dre:566004"/>
<evidence type="ECO:0000256" key="2">
    <source>
        <dbReference type="SAM" id="MobiDB-lite"/>
    </source>
</evidence>
<dbReference type="PANTHER" id="PTHR47595">
    <property type="entry name" value="HEAT SHOCK 70 KDA PROTEIN 14"/>
    <property type="match status" value="1"/>
</dbReference>
<feature type="domain" description="Myb/SANT-like DNA-binding" evidence="3">
    <location>
        <begin position="4"/>
        <end position="92"/>
    </location>
</feature>
<dbReference type="OrthoDB" id="691673at2759"/>
<dbReference type="Pfam" id="PF13837">
    <property type="entry name" value="Myb_DNA-bind_4"/>
    <property type="match status" value="1"/>
</dbReference>
<feature type="region of interest" description="Disordered" evidence="2">
    <location>
        <begin position="246"/>
        <end position="273"/>
    </location>
</feature>
<evidence type="ECO:0000313" key="5">
    <source>
        <dbReference type="RefSeq" id="NP_001315098.1"/>
    </source>
</evidence>
<dbReference type="Proteomes" id="UP000000437">
    <property type="component" value="Chromosome 21"/>
</dbReference>
<reference evidence="5" key="1">
    <citation type="journal article" date="2011" name="Brief. Bioinform.">
        <title>Phylogenetic-based propagation of functional annotations within the Gene Ontology consortium.</title>
        <authorList>
            <person name="Gaudet P."/>
            <person name="Livstone M.S."/>
            <person name="Lewis S.E."/>
            <person name="Thomas P.D."/>
        </authorList>
    </citation>
    <scope>NUCLEOTIDE SEQUENCE</scope>
    <source>
        <strain evidence="5">Tuebingen</strain>
    </source>
</reference>
<dbReference type="AGR" id="ZFIN:ZDB-GENE-091204-312"/>
<evidence type="ECO:0000313" key="4">
    <source>
        <dbReference type="Proteomes" id="UP000000437"/>
    </source>
</evidence>
<name>A0A8M1P3L9_DANRE</name>
<accession>A0A8M1P3L9</accession>
<protein>
    <submittedName>
        <fullName evidence="5">Myb/SANT-like DNA-binding domain-containing protein</fullName>
    </submittedName>
</protein>
<feature type="compositionally biased region" description="Basic residues" evidence="2">
    <location>
        <begin position="256"/>
        <end position="273"/>
    </location>
</feature>
<feature type="compositionally biased region" description="Basic and acidic residues" evidence="2">
    <location>
        <begin position="143"/>
        <end position="166"/>
    </location>
</feature>
<feature type="region of interest" description="Disordered" evidence="2">
    <location>
        <begin position="129"/>
        <end position="173"/>
    </location>
</feature>